<proteinExistence type="predicted"/>
<dbReference type="EMBL" id="JAABNR010000009">
    <property type="protein sequence ID" value="NBZ88080.1"/>
    <property type="molecule type" value="Genomic_DNA"/>
</dbReference>
<reference evidence="2" key="1">
    <citation type="submission" date="2020-01" db="EMBL/GenBank/DDBJ databases">
        <authorList>
            <person name="Chen W.-M."/>
        </authorList>
    </citation>
    <scope>NUCLEOTIDE SEQUENCE</scope>
    <source>
        <strain evidence="2">CYK-10</strain>
    </source>
</reference>
<protein>
    <recommendedName>
        <fullName evidence="1">MaoC-like domain-containing protein</fullName>
    </recommendedName>
</protein>
<dbReference type="InterPro" id="IPR029069">
    <property type="entry name" value="HotDog_dom_sf"/>
</dbReference>
<dbReference type="GO" id="GO:0006633">
    <property type="term" value="P:fatty acid biosynthetic process"/>
    <property type="evidence" value="ECO:0007669"/>
    <property type="project" value="TreeGrafter"/>
</dbReference>
<dbReference type="CDD" id="cd03441">
    <property type="entry name" value="R_hydratase_like"/>
    <property type="match status" value="1"/>
</dbReference>
<comment type="caution">
    <text evidence="2">The sequence shown here is derived from an EMBL/GenBank/DDBJ whole genome shotgun (WGS) entry which is preliminary data.</text>
</comment>
<accession>A0AAE4YE98</accession>
<evidence type="ECO:0000259" key="1">
    <source>
        <dbReference type="Pfam" id="PF01575"/>
    </source>
</evidence>
<dbReference type="Proteomes" id="UP001193501">
    <property type="component" value="Unassembled WGS sequence"/>
</dbReference>
<dbReference type="InterPro" id="IPR050965">
    <property type="entry name" value="UPF0336/Enoyl-CoA_hydratase"/>
</dbReference>
<dbReference type="SUPFAM" id="SSF54637">
    <property type="entry name" value="Thioesterase/thiol ester dehydrase-isomerase"/>
    <property type="match status" value="1"/>
</dbReference>
<evidence type="ECO:0000313" key="3">
    <source>
        <dbReference type="Proteomes" id="UP001193501"/>
    </source>
</evidence>
<dbReference type="InterPro" id="IPR002539">
    <property type="entry name" value="MaoC-like_dom"/>
</dbReference>
<dbReference type="GO" id="GO:0019171">
    <property type="term" value="F:(3R)-hydroxyacyl-[acyl-carrier-protein] dehydratase activity"/>
    <property type="evidence" value="ECO:0007669"/>
    <property type="project" value="TreeGrafter"/>
</dbReference>
<dbReference type="PANTHER" id="PTHR43437">
    <property type="entry name" value="HYDROXYACYL-THIOESTER DEHYDRATASE TYPE 2, MITOCHONDRIAL-RELATED"/>
    <property type="match status" value="1"/>
</dbReference>
<name>A0AAE4YE98_9RHOB</name>
<sequence length="150" mass="15847">MRPLPPGLHDLGTLAPGDHWQTGHVTVSAERIAEFARLTGDQTALHLCDKAARAAGFPGQVAHGLLVVSLIEGLKAQAPVQLATHTALGWEVTFRAPVLAGGTLSARLRVEEVRRVGAKGLVVLAVEGWTETRVLTARARYFGTFTPAGA</sequence>
<gene>
    <name evidence="2" type="ORF">GV832_10870</name>
</gene>
<dbReference type="Gene3D" id="3.10.129.10">
    <property type="entry name" value="Hotdog Thioesterase"/>
    <property type="match status" value="1"/>
</dbReference>
<dbReference type="RefSeq" id="WP_168774890.1">
    <property type="nucleotide sequence ID" value="NZ_JAABNR010000009.1"/>
</dbReference>
<organism evidence="2 3">
    <name type="scientific">Stagnihabitans tardus</name>
    <dbReference type="NCBI Taxonomy" id="2699202"/>
    <lineage>
        <taxon>Bacteria</taxon>
        <taxon>Pseudomonadati</taxon>
        <taxon>Pseudomonadota</taxon>
        <taxon>Alphaproteobacteria</taxon>
        <taxon>Rhodobacterales</taxon>
        <taxon>Paracoccaceae</taxon>
        <taxon>Stagnihabitans</taxon>
    </lineage>
</organism>
<dbReference type="PANTHER" id="PTHR43437:SF3">
    <property type="entry name" value="HYDROXYACYL-THIOESTER DEHYDRATASE TYPE 2, MITOCHONDRIAL"/>
    <property type="match status" value="1"/>
</dbReference>
<dbReference type="Pfam" id="PF01575">
    <property type="entry name" value="MaoC_dehydratas"/>
    <property type="match status" value="1"/>
</dbReference>
<evidence type="ECO:0000313" key="2">
    <source>
        <dbReference type="EMBL" id="NBZ88080.1"/>
    </source>
</evidence>
<keyword evidence="3" id="KW-1185">Reference proteome</keyword>
<dbReference type="AlphaFoldDB" id="A0AAE4YE98"/>
<feature type="domain" description="MaoC-like" evidence="1">
    <location>
        <begin position="17"/>
        <end position="122"/>
    </location>
</feature>